<evidence type="ECO:0000259" key="1">
    <source>
        <dbReference type="Pfam" id="PF04326"/>
    </source>
</evidence>
<name>A0A0D8FSK8_9ACTN</name>
<feature type="domain" description="Schlafen AlbA-2" evidence="1">
    <location>
        <begin position="25"/>
        <end position="153"/>
    </location>
</feature>
<evidence type="ECO:0000313" key="3">
    <source>
        <dbReference type="Proteomes" id="UP000032336"/>
    </source>
</evidence>
<dbReference type="InterPro" id="IPR038461">
    <property type="entry name" value="Schlafen_AlbA_2_dom_sf"/>
</dbReference>
<proteinExistence type="predicted"/>
<dbReference type="eggNOG" id="COG2865">
    <property type="taxonomic scope" value="Bacteria"/>
</dbReference>
<dbReference type="AlphaFoldDB" id="A0A0D8FSK8"/>
<organism evidence="2 3">
    <name type="scientific">Ferrimicrobium acidiphilum DSM 19497</name>
    <dbReference type="NCBI Taxonomy" id="1121877"/>
    <lineage>
        <taxon>Bacteria</taxon>
        <taxon>Bacillati</taxon>
        <taxon>Actinomycetota</taxon>
        <taxon>Acidimicrobiia</taxon>
        <taxon>Acidimicrobiales</taxon>
        <taxon>Acidimicrobiaceae</taxon>
        <taxon>Ferrimicrobium</taxon>
    </lineage>
</organism>
<sequence length="298" mass="32977">MTDTPELENWTIERLLALIRDKTPEDFTLEFKASEALAKTNEKKKELAKDISALANSAGGTIIYGIVEDRSTHGADKLDAGTDQVEIPPEWIEQVVDSRVHPKINGLRVFAIPVEDSDQAMVAYIVEVPQGTTAHMASDNKYYKRRDRTVSAMEDYEVRDAMARDVVPRLDVEFEIKRVTDNPLAVDVTCFVKNQSITAAEWCVARCVVPSPLRIVNDGGASGSQQGQSDAGWPVTILYFQYGGIQTMPVWQGLRVNLHPQPGLAIRLETTEPGTYLLGWGVTAPGMGWRNGEENIGF</sequence>
<accession>A0A0D8FSK8</accession>
<protein>
    <submittedName>
        <fullName evidence="2">Divergent AAA domain protein</fullName>
    </submittedName>
</protein>
<dbReference type="Pfam" id="PF04326">
    <property type="entry name" value="SLFN_AlbA_2"/>
    <property type="match status" value="1"/>
</dbReference>
<dbReference type="RefSeq" id="WP_160290433.1">
    <property type="nucleotide sequence ID" value="NZ_JQKF01000092.1"/>
</dbReference>
<dbReference type="Proteomes" id="UP000032336">
    <property type="component" value="Unassembled WGS sequence"/>
</dbReference>
<comment type="caution">
    <text evidence="2">The sequence shown here is derived from an EMBL/GenBank/DDBJ whole genome shotgun (WGS) entry which is preliminary data.</text>
</comment>
<evidence type="ECO:0000313" key="2">
    <source>
        <dbReference type="EMBL" id="KJE75222.1"/>
    </source>
</evidence>
<dbReference type="InterPro" id="IPR007421">
    <property type="entry name" value="Schlafen_AlbA_2_dom"/>
</dbReference>
<dbReference type="GeneID" id="78373971"/>
<dbReference type="PANTHER" id="PTHR30595">
    <property type="entry name" value="GLPR-RELATED TRANSCRIPTIONAL REPRESSOR"/>
    <property type="match status" value="1"/>
</dbReference>
<reference evidence="2 3" key="1">
    <citation type="submission" date="2015-01" db="EMBL/GenBank/DDBJ databases">
        <title>Draft genome of the acidophilic iron oxidizer Ferrimicrobium acidiphilum strain T23.</title>
        <authorList>
            <person name="Poehlein A."/>
            <person name="Eisen S."/>
            <person name="Schloemann M."/>
            <person name="Johnson B.D."/>
            <person name="Daniel R."/>
            <person name="Muehling M."/>
        </authorList>
    </citation>
    <scope>NUCLEOTIDE SEQUENCE [LARGE SCALE GENOMIC DNA]</scope>
    <source>
        <strain evidence="2 3">T23</strain>
    </source>
</reference>
<gene>
    <name evidence="2" type="ORF">FEAC_30400</name>
</gene>
<keyword evidence="3" id="KW-1185">Reference proteome</keyword>
<dbReference type="STRING" id="1121877.FEAC_30400"/>
<dbReference type="PANTHER" id="PTHR30595:SF6">
    <property type="entry name" value="SCHLAFEN ALBA-2 DOMAIN-CONTAINING PROTEIN"/>
    <property type="match status" value="1"/>
</dbReference>
<dbReference type="EMBL" id="JXUW01000057">
    <property type="protein sequence ID" value="KJE75222.1"/>
    <property type="molecule type" value="Genomic_DNA"/>
</dbReference>
<dbReference type="Gene3D" id="3.30.950.30">
    <property type="entry name" value="Schlafen, AAA domain"/>
    <property type="match status" value="1"/>
</dbReference>